<dbReference type="EMBL" id="OFSM01000011">
    <property type="protein sequence ID" value="SOY29663.1"/>
    <property type="molecule type" value="Genomic_DNA"/>
</dbReference>
<keyword evidence="1" id="KW-1133">Transmembrane helix</keyword>
<keyword evidence="1" id="KW-0472">Membrane</keyword>
<dbReference type="OrthoDB" id="2059945at2"/>
<protein>
    <submittedName>
        <fullName evidence="2">Phage holin protein (Holin_LLH)</fullName>
    </submittedName>
</protein>
<organism evidence="2 3">
    <name type="scientific">Acetatifactor muris</name>
    <dbReference type="NCBI Taxonomy" id="879566"/>
    <lineage>
        <taxon>Bacteria</taxon>
        <taxon>Bacillati</taxon>
        <taxon>Bacillota</taxon>
        <taxon>Clostridia</taxon>
        <taxon>Lachnospirales</taxon>
        <taxon>Lachnospiraceae</taxon>
        <taxon>Acetatifactor</taxon>
    </lineage>
</organism>
<gene>
    <name evidence="2" type="ORF">AMURIS_02384</name>
</gene>
<reference evidence="2 3" key="1">
    <citation type="submission" date="2018-01" db="EMBL/GenBank/DDBJ databases">
        <authorList>
            <person name="Gaut B.S."/>
            <person name="Morton B.R."/>
            <person name="Clegg M.T."/>
            <person name="Duvall M.R."/>
        </authorList>
    </citation>
    <scope>NUCLEOTIDE SEQUENCE [LARGE SCALE GENOMIC DNA]</scope>
    <source>
        <strain evidence="2">GP69</strain>
    </source>
</reference>
<dbReference type="RefSeq" id="WP_103239753.1">
    <property type="nucleotide sequence ID" value="NZ_JANJZD010000010.1"/>
</dbReference>
<evidence type="ECO:0000313" key="3">
    <source>
        <dbReference type="Proteomes" id="UP000236311"/>
    </source>
</evidence>
<dbReference type="InterPro" id="IPR010026">
    <property type="entry name" value="Phage_holin_LL-H"/>
</dbReference>
<dbReference type="Proteomes" id="UP000236311">
    <property type="component" value="Unassembled WGS sequence"/>
</dbReference>
<evidence type="ECO:0000256" key="1">
    <source>
        <dbReference type="SAM" id="Phobius"/>
    </source>
</evidence>
<keyword evidence="3" id="KW-1185">Reference proteome</keyword>
<name>A0A2K4ZGR4_9FIRM</name>
<keyword evidence="1" id="KW-0812">Transmembrane</keyword>
<proteinExistence type="predicted"/>
<feature type="transmembrane region" description="Helical" evidence="1">
    <location>
        <begin position="6"/>
        <end position="25"/>
    </location>
</feature>
<accession>A0A2K4ZGR4</accession>
<dbReference type="AlphaFoldDB" id="A0A2K4ZGR4"/>
<evidence type="ECO:0000313" key="2">
    <source>
        <dbReference type="EMBL" id="SOY29663.1"/>
    </source>
</evidence>
<dbReference type="Pfam" id="PF09682">
    <property type="entry name" value="Phage_holin_6_1"/>
    <property type="match status" value="1"/>
</dbReference>
<sequence>MNEILFELLKVVIMVAVMLITRYAIPWVRERIGADKLALAEKWVRYAVLKAQQVMWADDGPERKAYVTEFLKELLIEKNIALSDEQLDILIEAAVKQMKIEAGSGVTINNSAGEAPGEKTAK</sequence>